<evidence type="ECO:0000313" key="4">
    <source>
        <dbReference type="EMBL" id="MDM0046515.1"/>
    </source>
</evidence>
<evidence type="ECO:0000256" key="1">
    <source>
        <dbReference type="ARBA" id="ARBA00011344"/>
    </source>
</evidence>
<dbReference type="InterPro" id="IPR013249">
    <property type="entry name" value="RNA_pol_sigma70_r4_t2"/>
</dbReference>
<dbReference type="InterPro" id="IPR013325">
    <property type="entry name" value="RNA_pol_sigma_r2"/>
</dbReference>
<comment type="subunit">
    <text evidence="1">Interacts transiently with the RNA polymerase catalytic core formed by RpoA, RpoB, RpoC and RpoZ (2 alpha, 1 beta, 1 beta' and 1 omega subunit) to form the RNA polymerase holoenzyme that can initiate transcription.</text>
</comment>
<dbReference type="Pfam" id="PF08281">
    <property type="entry name" value="Sigma70_r4_2"/>
    <property type="match status" value="1"/>
</dbReference>
<sequence>MDDLNKTFARLRPRLQGIAYRMLGTVAEAEEVVQDAWLRWHENDPQDLDSTEAWLVTVTTRLAIDRLRSARAQREHYTGMWLPEPLLDDAPDNPEQMLERADQISVAFLLLLERLSPEARAAYLLKEVFDADYAEVAQAVGKSEAACRQLVHRAKAQLSDERPRRKVSAEVHRKLLEGFAQAIGSGDLKAMRALLSDSAELISDGGGVVIAFPKPLLGGQRIAQLFLAGHRRHGAGMRIEVTRINGQWGALRFIDGVLESAQSFEIEGDRIVRIHVQRNPVKLARIAAAWAA</sequence>
<dbReference type="InterPro" id="IPR052704">
    <property type="entry name" value="ECF_Sigma-70_Domain"/>
</dbReference>
<protein>
    <submittedName>
        <fullName evidence="4">RNA polymerase sigma-70 factor</fullName>
    </submittedName>
</protein>
<dbReference type="NCBIfam" id="TIGR02937">
    <property type="entry name" value="sigma70-ECF"/>
    <property type="match status" value="1"/>
</dbReference>
<dbReference type="SUPFAM" id="SSF88946">
    <property type="entry name" value="Sigma2 domain of RNA polymerase sigma factors"/>
    <property type="match status" value="1"/>
</dbReference>
<gene>
    <name evidence="4" type="ORF">QTH91_18640</name>
</gene>
<dbReference type="InterPro" id="IPR032710">
    <property type="entry name" value="NTF2-like_dom_sf"/>
</dbReference>
<dbReference type="PANTHER" id="PTHR30173:SF36">
    <property type="entry name" value="ECF RNA POLYMERASE SIGMA FACTOR SIGJ"/>
    <property type="match status" value="1"/>
</dbReference>
<dbReference type="InterPro" id="IPR014284">
    <property type="entry name" value="RNA_pol_sigma-70_dom"/>
</dbReference>
<dbReference type="RefSeq" id="WP_286661642.1">
    <property type="nucleotide sequence ID" value="NZ_JASZYV010000004.1"/>
</dbReference>
<dbReference type="Proteomes" id="UP001174908">
    <property type="component" value="Unassembled WGS sequence"/>
</dbReference>
<dbReference type="InterPro" id="IPR013324">
    <property type="entry name" value="RNA_pol_sigma_r3/r4-like"/>
</dbReference>
<evidence type="ECO:0000259" key="3">
    <source>
        <dbReference type="Pfam" id="PF08281"/>
    </source>
</evidence>
<keyword evidence="5" id="KW-1185">Reference proteome</keyword>
<dbReference type="Pfam" id="PF04542">
    <property type="entry name" value="Sigma70_r2"/>
    <property type="match status" value="1"/>
</dbReference>
<dbReference type="InterPro" id="IPR007627">
    <property type="entry name" value="RNA_pol_sigma70_r2"/>
</dbReference>
<dbReference type="NCBIfam" id="TIGR02957">
    <property type="entry name" value="SigX4"/>
    <property type="match status" value="1"/>
</dbReference>
<dbReference type="PANTHER" id="PTHR30173">
    <property type="entry name" value="SIGMA 19 FACTOR"/>
    <property type="match status" value="1"/>
</dbReference>
<name>A0ABT7NEY7_9BURK</name>
<dbReference type="InterPro" id="IPR036388">
    <property type="entry name" value="WH-like_DNA-bd_sf"/>
</dbReference>
<dbReference type="InterPro" id="IPR014303">
    <property type="entry name" value="RNA_pol_sigma-70_ECF"/>
</dbReference>
<evidence type="ECO:0000313" key="5">
    <source>
        <dbReference type="Proteomes" id="UP001174908"/>
    </source>
</evidence>
<dbReference type="SUPFAM" id="SSF88659">
    <property type="entry name" value="Sigma3 and sigma4 domains of RNA polymerase sigma factors"/>
    <property type="match status" value="1"/>
</dbReference>
<dbReference type="NCBIfam" id="NF007214">
    <property type="entry name" value="PRK09636.1"/>
    <property type="match status" value="1"/>
</dbReference>
<evidence type="ECO:0000259" key="2">
    <source>
        <dbReference type="Pfam" id="PF04542"/>
    </source>
</evidence>
<reference evidence="4" key="1">
    <citation type="submission" date="2023-06" db="EMBL/GenBank/DDBJ databases">
        <authorList>
            <person name="Jiang Y."/>
            <person name="Liu Q."/>
        </authorList>
    </citation>
    <scope>NUCLEOTIDE SEQUENCE</scope>
    <source>
        <strain evidence="4">CGMCC 1.12089</strain>
    </source>
</reference>
<feature type="domain" description="RNA polymerase sigma factor 70 region 4 type 2" evidence="3">
    <location>
        <begin position="107"/>
        <end position="158"/>
    </location>
</feature>
<dbReference type="EMBL" id="JASZYV010000004">
    <property type="protein sequence ID" value="MDM0046515.1"/>
    <property type="molecule type" value="Genomic_DNA"/>
</dbReference>
<feature type="domain" description="RNA polymerase sigma-70 region 2" evidence="2">
    <location>
        <begin position="8"/>
        <end position="71"/>
    </location>
</feature>
<dbReference type="SUPFAM" id="SSF54427">
    <property type="entry name" value="NTF2-like"/>
    <property type="match status" value="1"/>
</dbReference>
<dbReference type="Gene3D" id="1.10.10.10">
    <property type="entry name" value="Winged helix-like DNA-binding domain superfamily/Winged helix DNA-binding domain"/>
    <property type="match status" value="1"/>
</dbReference>
<accession>A0ABT7NEY7</accession>
<proteinExistence type="predicted"/>
<comment type="caution">
    <text evidence="4">The sequence shown here is derived from an EMBL/GenBank/DDBJ whole genome shotgun (WGS) entry which is preliminary data.</text>
</comment>
<dbReference type="Gene3D" id="1.10.1740.10">
    <property type="match status" value="1"/>
</dbReference>
<organism evidence="4 5">
    <name type="scientific">Variovorax dokdonensis</name>
    <dbReference type="NCBI Taxonomy" id="344883"/>
    <lineage>
        <taxon>Bacteria</taxon>
        <taxon>Pseudomonadati</taxon>
        <taxon>Pseudomonadota</taxon>
        <taxon>Betaproteobacteria</taxon>
        <taxon>Burkholderiales</taxon>
        <taxon>Comamonadaceae</taxon>
        <taxon>Variovorax</taxon>
    </lineage>
</organism>